<organism evidence="6 7">
    <name type="scientific">Bifidobacterium mongoliense DSM 21395</name>
    <dbReference type="NCBI Taxonomy" id="1437603"/>
    <lineage>
        <taxon>Bacteria</taxon>
        <taxon>Bacillati</taxon>
        <taxon>Actinomycetota</taxon>
        <taxon>Actinomycetes</taxon>
        <taxon>Bifidobacteriales</taxon>
        <taxon>Bifidobacteriaceae</taxon>
        <taxon>Bifidobacterium</taxon>
    </lineage>
</organism>
<keyword evidence="2 6" id="KW-0032">Aminotransferase</keyword>
<dbReference type="Proteomes" id="UP000029082">
    <property type="component" value="Unassembled WGS sequence"/>
</dbReference>
<evidence type="ECO:0000256" key="1">
    <source>
        <dbReference type="ARBA" id="ARBA00001933"/>
    </source>
</evidence>
<dbReference type="Gene3D" id="3.90.1150.10">
    <property type="entry name" value="Aspartate Aminotransferase, domain 1"/>
    <property type="match status" value="1"/>
</dbReference>
<dbReference type="GeneID" id="93094463"/>
<dbReference type="InterPro" id="IPR004839">
    <property type="entry name" value="Aminotransferase_I/II_large"/>
</dbReference>
<gene>
    <name evidence="6" type="ORF">BMON_0322</name>
</gene>
<dbReference type="InterPro" id="IPR050881">
    <property type="entry name" value="LL-DAP_aminotransferase"/>
</dbReference>
<feature type="domain" description="Aminotransferase class I/classII large" evidence="5">
    <location>
        <begin position="77"/>
        <end position="427"/>
    </location>
</feature>
<evidence type="ECO:0000313" key="7">
    <source>
        <dbReference type="Proteomes" id="UP000029082"/>
    </source>
</evidence>
<dbReference type="GO" id="GO:0010285">
    <property type="term" value="F:L,L-diaminopimelate aminotransferase activity"/>
    <property type="evidence" value="ECO:0007669"/>
    <property type="project" value="UniProtKB-EC"/>
</dbReference>
<dbReference type="AlphaFoldDB" id="A0A087C775"/>
<dbReference type="InterPro" id="IPR015424">
    <property type="entry name" value="PyrdxlP-dep_Trfase"/>
</dbReference>
<dbReference type="Gene3D" id="3.40.640.10">
    <property type="entry name" value="Type I PLP-dependent aspartate aminotransferase-like (Major domain)"/>
    <property type="match status" value="1"/>
</dbReference>
<reference evidence="6 7" key="1">
    <citation type="submission" date="2014-03" db="EMBL/GenBank/DDBJ databases">
        <title>Genomics of Bifidobacteria.</title>
        <authorList>
            <person name="Ventura M."/>
            <person name="Milani C."/>
            <person name="Lugli G.A."/>
        </authorList>
    </citation>
    <scope>NUCLEOTIDE SEQUENCE [LARGE SCALE GENOMIC DNA]</scope>
    <source>
        <strain evidence="6 7">DSM 21395</strain>
    </source>
</reference>
<keyword evidence="3 6" id="KW-0808">Transferase</keyword>
<accession>A0A087C775</accession>
<comment type="caution">
    <text evidence="6">The sequence shown here is derived from an EMBL/GenBank/DDBJ whole genome shotgun (WGS) entry which is preliminary data.</text>
</comment>
<dbReference type="PANTHER" id="PTHR42832">
    <property type="entry name" value="AMINO ACID AMINOTRANSFERASE"/>
    <property type="match status" value="1"/>
</dbReference>
<dbReference type="EC" id="2.6.1.83" evidence="6"/>
<proteinExistence type="predicted"/>
<dbReference type="InterPro" id="IPR015422">
    <property type="entry name" value="PyrdxlP-dep_Trfase_small"/>
</dbReference>
<dbReference type="EMBL" id="JGZE01000002">
    <property type="protein sequence ID" value="KFI79125.1"/>
    <property type="molecule type" value="Genomic_DNA"/>
</dbReference>
<dbReference type="eggNOG" id="COG0436">
    <property type="taxonomic scope" value="Bacteria"/>
</dbReference>
<comment type="cofactor">
    <cofactor evidence="1">
        <name>pyridoxal 5'-phosphate</name>
        <dbReference type="ChEBI" id="CHEBI:597326"/>
    </cofactor>
</comment>
<dbReference type="GO" id="GO:0030170">
    <property type="term" value="F:pyridoxal phosphate binding"/>
    <property type="evidence" value="ECO:0007669"/>
    <property type="project" value="InterPro"/>
</dbReference>
<evidence type="ECO:0000259" key="5">
    <source>
        <dbReference type="Pfam" id="PF00155"/>
    </source>
</evidence>
<keyword evidence="7" id="KW-1185">Reference proteome</keyword>
<sequence>MAQQHDREHDRDPRGSREYRGTQGEPTAGRSVASPVAPASGRVATEVAIAGRVGGIPANPFAVSDVRVRKAQAAGADVIDLSKGNPDGEPPEFMLDAAVTAVRDRANFRYPAFAGKPAFLQAAARWYARQYGVALEPASELLAVAGAGVGISEVIEALIDPGDLVVMIDPYYPQYRGSTAVAQGRIHLVEAQPELGFLPDLQAVPERVWDEAKLLILNYPNNPTGAAATPELFAMAVRLAKAHHFTVMHDFAYAGIGFDAHPPISLLQTPGALDVGVELCSLSKMYMVAGWRAGFVACRPELMAAVRVVHEQTSLLVTSVVQDAGAAGLNSDQASVRALAERYAGRYETLRDGLSRAGLELVPSHGGLFGWLRVPDGWSDQDFALWLLAHPHVAAIPGSDFGPAGASYVRLSLLVPESVLHRAAERIARARGDAW</sequence>
<dbReference type="SUPFAM" id="SSF53383">
    <property type="entry name" value="PLP-dependent transferases"/>
    <property type="match status" value="1"/>
</dbReference>
<evidence type="ECO:0000313" key="6">
    <source>
        <dbReference type="EMBL" id="KFI79125.1"/>
    </source>
</evidence>
<feature type="compositionally biased region" description="Basic and acidic residues" evidence="4">
    <location>
        <begin position="1"/>
        <end position="20"/>
    </location>
</feature>
<dbReference type="OrthoDB" id="9763453at2"/>
<evidence type="ECO:0000256" key="3">
    <source>
        <dbReference type="ARBA" id="ARBA00022679"/>
    </source>
</evidence>
<dbReference type="InterPro" id="IPR015421">
    <property type="entry name" value="PyrdxlP-dep_Trfase_major"/>
</dbReference>
<dbReference type="PANTHER" id="PTHR42832:SF3">
    <property type="entry name" value="L-GLUTAMINE--4-(METHYLSULFANYL)-2-OXOBUTANOATE AMINOTRANSFERASE"/>
    <property type="match status" value="1"/>
</dbReference>
<dbReference type="RefSeq" id="WP_081882754.1">
    <property type="nucleotide sequence ID" value="NZ_JDUO01000004.1"/>
</dbReference>
<dbReference type="CDD" id="cd00609">
    <property type="entry name" value="AAT_like"/>
    <property type="match status" value="1"/>
</dbReference>
<evidence type="ECO:0000256" key="2">
    <source>
        <dbReference type="ARBA" id="ARBA00022576"/>
    </source>
</evidence>
<name>A0A087C775_9BIFI</name>
<evidence type="ECO:0000256" key="4">
    <source>
        <dbReference type="SAM" id="MobiDB-lite"/>
    </source>
</evidence>
<dbReference type="STRING" id="1437603.GCA_000771525_01399"/>
<feature type="region of interest" description="Disordered" evidence="4">
    <location>
        <begin position="1"/>
        <end position="39"/>
    </location>
</feature>
<protein>
    <submittedName>
        <fullName evidence="6">Putative LL-diaminopimelate aminotransferase</fullName>
        <ecNumber evidence="6">2.6.1.83</ecNumber>
    </submittedName>
</protein>
<dbReference type="Pfam" id="PF00155">
    <property type="entry name" value="Aminotran_1_2"/>
    <property type="match status" value="1"/>
</dbReference>